<proteinExistence type="predicted"/>
<evidence type="ECO:0000313" key="1">
    <source>
        <dbReference type="EMBL" id="VAW47342.1"/>
    </source>
</evidence>
<accession>A0A3B0W805</accession>
<dbReference type="EMBL" id="UOFA01000338">
    <property type="protein sequence ID" value="VAW47342.1"/>
    <property type="molecule type" value="Genomic_DNA"/>
</dbReference>
<reference evidence="1" key="1">
    <citation type="submission" date="2018-06" db="EMBL/GenBank/DDBJ databases">
        <authorList>
            <person name="Zhirakovskaya E."/>
        </authorList>
    </citation>
    <scope>NUCLEOTIDE SEQUENCE</scope>
</reference>
<dbReference type="AlphaFoldDB" id="A0A3B0W805"/>
<gene>
    <name evidence="1" type="ORF">MNBD_GAMMA02-753</name>
</gene>
<sequence length="618" mass="68076">MCIRKTFIILQALILSTSAIAISPWLENLSHPDKQQQIDLRWTAYGGQADFQFYYGMLDDMEIQMASTPLTEKDSWDKYHHILQVKQLGGLDLQVPFGKLEAIPTGTLQLEGVISFSYKGAVLNLQQLAVRPTNRKIPSAEIAVLDVVDSNGNIVFYLDHIHALLDKEAGKLTLKNMDLIATKWFAEKLGNKHIENLVIAQVHINTELNIPANAYKTDDFIEGLTCAGRPIWPDENFEADVELIELTAQFRRNLSGNRIVITPSARLRNSDAINAADVAWWRKFSSINPPYNNDQHPFLNWAMYREIDGRFEQIGLSGIKHAFLTINASCAINCGNSNILWPGCEDVYGVGTNDNGSHLGPRDEVSSFLGLWESTGSFFDPGSTGSQTNSSNGTDENRMVVEESLIADSNNDYYISGWYTIRDDVNIFNTMGFRKYDLTDNGTTWGLQSASNFTVGPASDAYVSPSTGVDLVNLIASQRVTTLEGHLTVAAKIFDLGGGVFRYNYMVENHDYDPKLDQFEIPLIDSASLSSTVFADLDVSAANNWSFNQLNNKLTITGTTANAQAWGSIYSFSFTTNVAPVVGSISLQKAGGGAADILVSTLVPDTTSGDLIFADSFE</sequence>
<protein>
    <submittedName>
        <fullName evidence="1">Uncharacterized protein</fullName>
    </submittedName>
</protein>
<organism evidence="1">
    <name type="scientific">hydrothermal vent metagenome</name>
    <dbReference type="NCBI Taxonomy" id="652676"/>
    <lineage>
        <taxon>unclassified sequences</taxon>
        <taxon>metagenomes</taxon>
        <taxon>ecological metagenomes</taxon>
    </lineage>
</organism>
<name>A0A3B0W805_9ZZZZ</name>